<dbReference type="EMBL" id="MF403008">
    <property type="protein sequence ID" value="AUZ95356.1"/>
    <property type="molecule type" value="Genomic_DNA"/>
</dbReference>
<organism evidence="1 2">
    <name type="scientific">Agrobacterium phage Atu_ph07</name>
    <dbReference type="NCBI Taxonomy" id="2024264"/>
    <lineage>
        <taxon>Viruses</taxon>
        <taxon>Duplodnaviria</taxon>
        <taxon>Heunggongvirae</taxon>
        <taxon>Uroviricota</taxon>
        <taxon>Caudoviricetes</taxon>
        <taxon>Polybotosvirus</taxon>
        <taxon>Polybotosvirus Atuph07</taxon>
    </lineage>
</organism>
<evidence type="ECO:0000313" key="1">
    <source>
        <dbReference type="EMBL" id="AUZ95356.1"/>
    </source>
</evidence>
<evidence type="ECO:0000313" key="2">
    <source>
        <dbReference type="Proteomes" id="UP000223025"/>
    </source>
</evidence>
<dbReference type="Proteomes" id="UP000223025">
    <property type="component" value="Segment"/>
</dbReference>
<proteinExistence type="predicted"/>
<name>A0A2L0V0R8_9CAUD</name>
<dbReference type="RefSeq" id="YP_009612262.1">
    <property type="nucleotide sequence ID" value="NC_042013.1"/>
</dbReference>
<reference evidence="1 2" key="1">
    <citation type="submission" date="2017-06" db="EMBL/GenBank/DDBJ databases">
        <authorList>
            <person name="Kim H.J."/>
            <person name="Triplett B.A."/>
        </authorList>
    </citation>
    <scope>NUCLEOTIDE SEQUENCE [LARGE SCALE GENOMIC DNA]</scope>
</reference>
<protein>
    <submittedName>
        <fullName evidence="1">Uncharacterized protein</fullName>
    </submittedName>
</protein>
<keyword evidence="2" id="KW-1185">Reference proteome</keyword>
<dbReference type="GeneID" id="40088600"/>
<accession>A0A2L0V0R8</accession>
<dbReference type="KEGG" id="vg:40088600"/>
<sequence>MKLTEYLEKLQKIANEYPDIEIGKDNGMGGISSHVTIKVEDIHHYRSGEKMTTFTKNFLEKIEADKVTKMVLL</sequence>